<comment type="caution">
    <text evidence="1">The sequence shown here is derived from an EMBL/GenBank/DDBJ whole genome shotgun (WGS) entry which is preliminary data.</text>
</comment>
<dbReference type="RefSeq" id="XP_043001906.1">
    <property type="nucleotide sequence ID" value="XM_043159952.1"/>
</dbReference>
<dbReference type="KEGG" id="more:E1B28_002996"/>
<dbReference type="AlphaFoldDB" id="A0A9P7RLM6"/>
<protein>
    <submittedName>
        <fullName evidence="1">Uncharacterized protein</fullName>
    </submittedName>
</protein>
<gene>
    <name evidence="1" type="ORF">E1B28_002996</name>
</gene>
<name>A0A9P7RLM6_9AGAR</name>
<keyword evidence="2" id="KW-1185">Reference proteome</keyword>
<reference evidence="1" key="1">
    <citation type="journal article" date="2021" name="Genome Biol. Evol.">
        <title>The assembled and annotated genome of the fairy-ring fungus Marasmius oreades.</title>
        <authorList>
            <person name="Hiltunen M."/>
            <person name="Ament-Velasquez S.L."/>
            <person name="Johannesson H."/>
        </authorList>
    </citation>
    <scope>NUCLEOTIDE SEQUENCE</scope>
    <source>
        <strain evidence="1">03SP1</strain>
    </source>
</reference>
<organism evidence="1 2">
    <name type="scientific">Marasmius oreades</name>
    <name type="common">fairy-ring Marasmius</name>
    <dbReference type="NCBI Taxonomy" id="181124"/>
    <lineage>
        <taxon>Eukaryota</taxon>
        <taxon>Fungi</taxon>
        <taxon>Dikarya</taxon>
        <taxon>Basidiomycota</taxon>
        <taxon>Agaricomycotina</taxon>
        <taxon>Agaricomycetes</taxon>
        <taxon>Agaricomycetidae</taxon>
        <taxon>Agaricales</taxon>
        <taxon>Marasmiineae</taxon>
        <taxon>Marasmiaceae</taxon>
        <taxon>Marasmius</taxon>
    </lineage>
</organism>
<proteinExistence type="predicted"/>
<evidence type="ECO:0000313" key="1">
    <source>
        <dbReference type="EMBL" id="KAG7085435.1"/>
    </source>
</evidence>
<sequence length="122" mass="14156">MPALVTAEGFPNYNKLDLIIFKKQIRHDYLANKDYIENLQEQRKIDIPREGSDVSVVILMDYGEVPVTFSAERVDVAWRTFGVEEMVSFDEVDARSLIAIAKIPWRFDKRQPSIGFLRVHDI</sequence>
<dbReference type="GeneID" id="66072072"/>
<evidence type="ECO:0000313" key="2">
    <source>
        <dbReference type="Proteomes" id="UP001049176"/>
    </source>
</evidence>
<accession>A0A9P7RLM6</accession>
<dbReference type="Proteomes" id="UP001049176">
    <property type="component" value="Chromosome 11"/>
</dbReference>
<dbReference type="EMBL" id="CM032191">
    <property type="protein sequence ID" value="KAG7085435.1"/>
    <property type="molecule type" value="Genomic_DNA"/>
</dbReference>